<proteinExistence type="predicted"/>
<dbReference type="AlphaFoldDB" id="A0A1G7P5W9"/>
<dbReference type="EMBL" id="FNBO01000009">
    <property type="protein sequence ID" value="SDF81527.1"/>
    <property type="molecule type" value="Genomic_DNA"/>
</dbReference>
<name>A0A1G7P5W9_9EURY</name>
<dbReference type="Pfam" id="PF19102">
    <property type="entry name" value="DUF5789"/>
    <property type="match status" value="1"/>
</dbReference>
<reference evidence="2 3" key="1">
    <citation type="submission" date="2016-10" db="EMBL/GenBank/DDBJ databases">
        <authorList>
            <person name="Varghese N."/>
            <person name="Submissions S."/>
        </authorList>
    </citation>
    <scope>NUCLEOTIDE SEQUENCE [LARGE SCALE GENOMIC DNA]</scope>
    <source>
        <strain evidence="2 3">CGMCC 1.3527</strain>
    </source>
</reference>
<feature type="region of interest" description="Disordered" evidence="1">
    <location>
        <begin position="87"/>
        <end position="114"/>
    </location>
</feature>
<evidence type="ECO:0000256" key="1">
    <source>
        <dbReference type="SAM" id="MobiDB-lite"/>
    </source>
</evidence>
<evidence type="ECO:0000313" key="2">
    <source>
        <dbReference type="EMBL" id="SDF81527.1"/>
    </source>
</evidence>
<feature type="region of interest" description="Disordered" evidence="1">
    <location>
        <begin position="1"/>
        <end position="32"/>
    </location>
</feature>
<dbReference type="RefSeq" id="WP_223174411.1">
    <property type="nucleotide sequence ID" value="NZ_FNBO01000009.1"/>
</dbReference>
<protein>
    <recommendedName>
        <fullName evidence="4">DUF2795 domain-containing protein</fullName>
    </recommendedName>
</protein>
<dbReference type="InterPro" id="IPR043899">
    <property type="entry name" value="DUF5789"/>
</dbReference>
<dbReference type="Proteomes" id="UP000324020">
    <property type="component" value="Unassembled WGS sequence"/>
</dbReference>
<gene>
    <name evidence="2" type="ORF">SAMN04488067_10942</name>
</gene>
<sequence length="114" mass="12878">MASARLFEAMTDQNEDSREQGVEFGPLADELEDEEYPFDKEALLERYGDRELELEGDTTTLQKVLEAQGETTYESVDDVRRSVIGMVSDEAIGRDHYSDRGSSTDTEEDTEQSV</sequence>
<organism evidence="2 3">
    <name type="scientific">Halorubrum xinjiangense</name>
    <dbReference type="NCBI Taxonomy" id="261291"/>
    <lineage>
        <taxon>Archaea</taxon>
        <taxon>Methanobacteriati</taxon>
        <taxon>Methanobacteriota</taxon>
        <taxon>Stenosarchaea group</taxon>
        <taxon>Halobacteria</taxon>
        <taxon>Halobacteriales</taxon>
        <taxon>Haloferacaceae</taxon>
        <taxon>Halorubrum</taxon>
    </lineage>
</organism>
<keyword evidence="3" id="KW-1185">Reference proteome</keyword>
<feature type="compositionally biased region" description="Acidic residues" evidence="1">
    <location>
        <begin position="105"/>
        <end position="114"/>
    </location>
</feature>
<evidence type="ECO:0000313" key="3">
    <source>
        <dbReference type="Proteomes" id="UP000324020"/>
    </source>
</evidence>
<accession>A0A1G7P5W9</accession>
<evidence type="ECO:0008006" key="4">
    <source>
        <dbReference type="Google" id="ProtNLM"/>
    </source>
</evidence>